<gene>
    <name evidence="2" type="ORF">MEDL_20957</name>
</gene>
<accession>A0A8S3RBC5</accession>
<proteinExistence type="predicted"/>
<dbReference type="Proteomes" id="UP000683360">
    <property type="component" value="Unassembled WGS sequence"/>
</dbReference>
<organism evidence="2 3">
    <name type="scientific">Mytilus edulis</name>
    <name type="common">Blue mussel</name>
    <dbReference type="NCBI Taxonomy" id="6550"/>
    <lineage>
        <taxon>Eukaryota</taxon>
        <taxon>Metazoa</taxon>
        <taxon>Spiralia</taxon>
        <taxon>Lophotrochozoa</taxon>
        <taxon>Mollusca</taxon>
        <taxon>Bivalvia</taxon>
        <taxon>Autobranchia</taxon>
        <taxon>Pteriomorphia</taxon>
        <taxon>Mytilida</taxon>
        <taxon>Mytiloidea</taxon>
        <taxon>Mytilidae</taxon>
        <taxon>Mytilinae</taxon>
        <taxon>Mytilus</taxon>
    </lineage>
</organism>
<evidence type="ECO:0000256" key="1">
    <source>
        <dbReference type="SAM" id="Coils"/>
    </source>
</evidence>
<dbReference type="EMBL" id="CAJPWZ010001056">
    <property type="protein sequence ID" value="CAG2206645.1"/>
    <property type="molecule type" value="Genomic_DNA"/>
</dbReference>
<keyword evidence="3" id="KW-1185">Reference proteome</keyword>
<dbReference type="AlphaFoldDB" id="A0A8S3RBC5"/>
<name>A0A8S3RBC5_MYTED</name>
<keyword evidence="1" id="KW-0175">Coiled coil</keyword>
<protein>
    <submittedName>
        <fullName evidence="2">Uncharacterized protein</fullName>
    </submittedName>
</protein>
<comment type="caution">
    <text evidence="2">The sequence shown here is derived from an EMBL/GenBank/DDBJ whole genome shotgun (WGS) entry which is preliminary data.</text>
</comment>
<feature type="coiled-coil region" evidence="1">
    <location>
        <begin position="139"/>
        <end position="166"/>
    </location>
</feature>
<reference evidence="2" key="1">
    <citation type="submission" date="2021-03" db="EMBL/GenBank/DDBJ databases">
        <authorList>
            <person name="Bekaert M."/>
        </authorList>
    </citation>
    <scope>NUCLEOTIDE SEQUENCE</scope>
</reference>
<evidence type="ECO:0000313" key="2">
    <source>
        <dbReference type="EMBL" id="CAG2206645.1"/>
    </source>
</evidence>
<sequence length="479" mass="55215">MNKQMEKNHDMMEKVEVAVRRGNMVRPRSPHYTVAEVVEAIIEIREDSGEFNVVDNSCQTEETCIPFRELKAEMNILKGSHQAELNRFGSYIARLEKRLKVKEDEVQSVGRKLGKELKAEMNILKGSQQAELNRFGSYIARLEKRLKVKEDEVQSAERKLGNYKNICTHLLQMVHQAMMQNWPHQNLTPFNHPSDLDRCHPQSMFQFQKSPQIKAVIPRPSEKNEKLNTASDDYIEYMDSSKPVEMSSCRTLPSLIIKSLTEPNNFIGEPSESKSNKFQELKLDDFHETDLEKEHWNTFETKLISYGFMKDCVQEKHIVIPGLKTYLSHSHKTTEPSTFRSVAVLNDPADCKETVVKTLNILHGRFWGKGGATIDTLLKDEERSIRKEILEFPPDIVVLQKGGNDLDNKPFDMHVYKLFLPELLFPKLQSVEQSPGSMEDETSVCTTQNYFCPTCNNVIKESENVSNYGERSVRCDKYE</sequence>
<evidence type="ECO:0000313" key="3">
    <source>
        <dbReference type="Proteomes" id="UP000683360"/>
    </source>
</evidence>